<dbReference type="Pfam" id="PF20167">
    <property type="entry name" value="Transposase_32"/>
    <property type="match status" value="1"/>
</dbReference>
<keyword evidence="3" id="KW-1185">Reference proteome</keyword>
<evidence type="ECO:0000313" key="2">
    <source>
        <dbReference type="EMBL" id="MED6114792.1"/>
    </source>
</evidence>
<evidence type="ECO:0000313" key="3">
    <source>
        <dbReference type="Proteomes" id="UP001341840"/>
    </source>
</evidence>
<sequence>MRNSKKAMSTNLGFLSIQKIEEHIARRGWKRLSNPRAKISNLLIQEFYANAVRTEEERANAEAYPYKSYVRGVQIDFSANNIKQILRIKDNTPGAATDFVTCQRRDQKLDEGDDVSAEELIADNIAIIAKGVQGRAKLIFPSTIYRLCKEAEVSRRGFRG</sequence>
<comment type="caution">
    <text evidence="2">The sequence shown here is derived from an EMBL/GenBank/DDBJ whole genome shotgun (WGS) entry which is preliminary data.</text>
</comment>
<dbReference type="InterPro" id="IPR046796">
    <property type="entry name" value="Transposase_32_dom"/>
</dbReference>
<dbReference type="Proteomes" id="UP001341840">
    <property type="component" value="Unassembled WGS sequence"/>
</dbReference>
<organism evidence="2 3">
    <name type="scientific">Stylosanthes scabra</name>
    <dbReference type="NCBI Taxonomy" id="79078"/>
    <lineage>
        <taxon>Eukaryota</taxon>
        <taxon>Viridiplantae</taxon>
        <taxon>Streptophyta</taxon>
        <taxon>Embryophyta</taxon>
        <taxon>Tracheophyta</taxon>
        <taxon>Spermatophyta</taxon>
        <taxon>Magnoliopsida</taxon>
        <taxon>eudicotyledons</taxon>
        <taxon>Gunneridae</taxon>
        <taxon>Pentapetalae</taxon>
        <taxon>rosids</taxon>
        <taxon>fabids</taxon>
        <taxon>Fabales</taxon>
        <taxon>Fabaceae</taxon>
        <taxon>Papilionoideae</taxon>
        <taxon>50 kb inversion clade</taxon>
        <taxon>dalbergioids sensu lato</taxon>
        <taxon>Dalbergieae</taxon>
        <taxon>Pterocarpus clade</taxon>
        <taxon>Stylosanthes</taxon>
    </lineage>
</organism>
<proteinExistence type="predicted"/>
<evidence type="ECO:0000259" key="1">
    <source>
        <dbReference type="Pfam" id="PF20167"/>
    </source>
</evidence>
<accession>A0ABU6QTM9</accession>
<protein>
    <recommendedName>
        <fullName evidence="1">Putative plant transposon protein domain-containing protein</fullName>
    </recommendedName>
</protein>
<dbReference type="EMBL" id="JASCZI010001342">
    <property type="protein sequence ID" value="MED6114792.1"/>
    <property type="molecule type" value="Genomic_DNA"/>
</dbReference>
<reference evidence="2 3" key="1">
    <citation type="journal article" date="2023" name="Plants (Basel)">
        <title>Bridging the Gap: Combining Genomics and Transcriptomics Approaches to Understand Stylosanthes scabra, an Orphan Legume from the Brazilian Caatinga.</title>
        <authorList>
            <person name="Ferreira-Neto J.R.C."/>
            <person name="da Silva M.D."/>
            <person name="Binneck E."/>
            <person name="de Melo N.F."/>
            <person name="da Silva R.H."/>
            <person name="de Melo A.L.T.M."/>
            <person name="Pandolfi V."/>
            <person name="Bustamante F.O."/>
            <person name="Brasileiro-Vidal A.C."/>
            <person name="Benko-Iseppon A.M."/>
        </authorList>
    </citation>
    <scope>NUCLEOTIDE SEQUENCE [LARGE SCALE GENOMIC DNA]</scope>
    <source>
        <tissue evidence="2">Leaves</tissue>
    </source>
</reference>
<feature type="non-terminal residue" evidence="2">
    <location>
        <position position="160"/>
    </location>
</feature>
<gene>
    <name evidence="2" type="ORF">PIB30_083869</name>
</gene>
<feature type="domain" description="Putative plant transposon protein" evidence="1">
    <location>
        <begin position="26"/>
        <end position="104"/>
    </location>
</feature>
<name>A0ABU6QTM9_9FABA</name>